<keyword evidence="6" id="KW-1185">Reference proteome</keyword>
<evidence type="ECO:0000313" key="6">
    <source>
        <dbReference type="Proteomes" id="UP000826651"/>
    </source>
</evidence>
<reference evidence="5 6" key="1">
    <citation type="submission" date="2021-04" db="EMBL/GenBank/DDBJ databases">
        <title>Ruania sp. nov., isolated from sandy soil of mangrove forest.</title>
        <authorList>
            <person name="Ge X."/>
            <person name="Huang R."/>
            <person name="Liu W."/>
        </authorList>
    </citation>
    <scope>NUCLEOTIDE SEQUENCE [LARGE SCALE GENOMIC DNA]</scope>
    <source>
        <strain evidence="5 6">N2-46</strain>
    </source>
</reference>
<dbReference type="Pfam" id="PF05719">
    <property type="entry name" value="GPP34"/>
    <property type="match status" value="1"/>
</dbReference>
<accession>A0ABS7S988</accession>
<dbReference type="EMBL" id="JAGSHT010000012">
    <property type="protein sequence ID" value="MBZ2196908.1"/>
    <property type="molecule type" value="Genomic_DNA"/>
</dbReference>
<evidence type="ECO:0000256" key="3">
    <source>
        <dbReference type="ARBA" id="ARBA00023121"/>
    </source>
</evidence>
<name>A0ABS7S988_9MICO</name>
<keyword evidence="2" id="KW-0333">Golgi apparatus</keyword>
<evidence type="ECO:0000256" key="2">
    <source>
        <dbReference type="ARBA" id="ARBA00023034"/>
    </source>
</evidence>
<protein>
    <submittedName>
        <fullName evidence="5">GPP34 family phosphoprotein</fullName>
    </submittedName>
</protein>
<proteinExistence type="predicted"/>
<dbReference type="InterPro" id="IPR008628">
    <property type="entry name" value="GPP34-like"/>
</dbReference>
<evidence type="ECO:0000256" key="1">
    <source>
        <dbReference type="ARBA" id="ARBA00004255"/>
    </source>
</evidence>
<evidence type="ECO:0000256" key="4">
    <source>
        <dbReference type="ARBA" id="ARBA00023136"/>
    </source>
</evidence>
<dbReference type="Proteomes" id="UP000826651">
    <property type="component" value="Unassembled WGS sequence"/>
</dbReference>
<keyword evidence="3" id="KW-0446">Lipid-binding</keyword>
<gene>
    <name evidence="5" type="ORF">KCQ71_12130</name>
</gene>
<keyword evidence="4" id="KW-0472">Membrane</keyword>
<comment type="subcellular location">
    <subcellularLocation>
        <location evidence="1">Golgi apparatus membrane</location>
        <topology evidence="1">Peripheral membrane protein</topology>
        <orientation evidence="1">Cytoplasmic side</orientation>
    </subcellularLocation>
</comment>
<dbReference type="Gene3D" id="1.10.3630.10">
    <property type="entry name" value="yeast vps74-n-term truncation variant domain like"/>
    <property type="match status" value="1"/>
</dbReference>
<organism evidence="5 6">
    <name type="scientific">Occultella gossypii</name>
    <dbReference type="NCBI Taxonomy" id="2800820"/>
    <lineage>
        <taxon>Bacteria</taxon>
        <taxon>Bacillati</taxon>
        <taxon>Actinomycetota</taxon>
        <taxon>Actinomycetes</taxon>
        <taxon>Micrococcales</taxon>
        <taxon>Ruaniaceae</taxon>
        <taxon>Occultella</taxon>
    </lineage>
</organism>
<dbReference type="InterPro" id="IPR038261">
    <property type="entry name" value="GPP34-like_sf"/>
</dbReference>
<comment type="caution">
    <text evidence="5">The sequence shown here is derived from an EMBL/GenBank/DDBJ whole genome shotgun (WGS) entry which is preliminary data.</text>
</comment>
<evidence type="ECO:0000313" key="5">
    <source>
        <dbReference type="EMBL" id="MBZ2196908.1"/>
    </source>
</evidence>
<sequence length="237" mass="24919">MTEEHREPVGASAARQLEEPLLVEDLLLLLFQPDSGAIAGETTLFYVLGGAVVAELALRNLTEATGRPTHRVSARGEAPEDPVLRAAWDYLRTRALDPQSAIAAIGPPLRGQVLDRLVGSGHLRRHKKKRLGFIPSTSFTLGSARRSELLAGVRATLVDAAEPDARTAALAALLSASANLHQFDPEIPWTSAVIHRAKDLENGSWGAAAAGTSVTMTTLSILLGALGATSGANTAGR</sequence>